<gene>
    <name evidence="2" type="ORF">SPARVUS_LOCUS3841776</name>
</gene>
<evidence type="ECO:0008006" key="4">
    <source>
        <dbReference type="Google" id="ProtNLM"/>
    </source>
</evidence>
<sequence length="112" mass="12145">MSPLSGLLTLWWVPFVIGCWQIRTPHCCCRACNLPGAPRPASSCCCQVQSVHGPLYGLPLLLSPSHTLPVPLSGLDTSHCRWVPFFKGADGHPIACLPAPRTLWLHTLVLAP</sequence>
<dbReference type="Proteomes" id="UP001162483">
    <property type="component" value="Unassembled WGS sequence"/>
</dbReference>
<evidence type="ECO:0000313" key="2">
    <source>
        <dbReference type="EMBL" id="CAI9552174.1"/>
    </source>
</evidence>
<reference evidence="2" key="1">
    <citation type="submission" date="2023-05" db="EMBL/GenBank/DDBJ databases">
        <authorList>
            <person name="Stuckert A."/>
        </authorList>
    </citation>
    <scope>NUCLEOTIDE SEQUENCE</scope>
</reference>
<name>A0ABN9BWT9_9NEOB</name>
<accession>A0ABN9BWT9</accession>
<comment type="caution">
    <text evidence="2">The sequence shown here is derived from an EMBL/GenBank/DDBJ whole genome shotgun (WGS) entry which is preliminary data.</text>
</comment>
<feature type="chain" id="PRO_5046575070" description="Secreted protein" evidence="1">
    <location>
        <begin position="19"/>
        <end position="112"/>
    </location>
</feature>
<keyword evidence="3" id="KW-1185">Reference proteome</keyword>
<evidence type="ECO:0000256" key="1">
    <source>
        <dbReference type="SAM" id="SignalP"/>
    </source>
</evidence>
<feature type="signal peptide" evidence="1">
    <location>
        <begin position="1"/>
        <end position="18"/>
    </location>
</feature>
<evidence type="ECO:0000313" key="3">
    <source>
        <dbReference type="Proteomes" id="UP001162483"/>
    </source>
</evidence>
<proteinExistence type="predicted"/>
<organism evidence="2 3">
    <name type="scientific">Staurois parvus</name>
    <dbReference type="NCBI Taxonomy" id="386267"/>
    <lineage>
        <taxon>Eukaryota</taxon>
        <taxon>Metazoa</taxon>
        <taxon>Chordata</taxon>
        <taxon>Craniata</taxon>
        <taxon>Vertebrata</taxon>
        <taxon>Euteleostomi</taxon>
        <taxon>Amphibia</taxon>
        <taxon>Batrachia</taxon>
        <taxon>Anura</taxon>
        <taxon>Neobatrachia</taxon>
        <taxon>Ranoidea</taxon>
        <taxon>Ranidae</taxon>
        <taxon>Staurois</taxon>
    </lineage>
</organism>
<keyword evidence="1" id="KW-0732">Signal</keyword>
<protein>
    <recommendedName>
        <fullName evidence="4">Secreted protein</fullName>
    </recommendedName>
</protein>
<dbReference type="EMBL" id="CATNWA010006470">
    <property type="protein sequence ID" value="CAI9552174.1"/>
    <property type="molecule type" value="Genomic_DNA"/>
</dbReference>